<keyword evidence="2" id="KW-0456">Lyase</keyword>
<keyword evidence="4" id="KW-0472">Membrane</keyword>
<dbReference type="Pfam" id="PF01965">
    <property type="entry name" value="DJ-1_PfpI"/>
    <property type="match status" value="1"/>
</dbReference>
<sequence length="356" mass="39476">MKLIKRILLGIFTLTLVFVGLGFGFFQLIDDGIDFEQVRSAKADDIDYIRTGLLPTRGKILAVVTSINAKQQAGFTTGYELTELARPYWVFKANGFEVDIASTLGGEPPVVIDGDDMTEYDFAFLNDPVAQKKVKNSLKIELVNPDDYEAIFFVGGKGTMWDFPDNKTIQSIVKNYYQNDKIIGAVCHGPAALVNVILDNGQPLVAGKSISSFTNSEEIFLKKDAKEVFPFLLESKLIERGARFEKSPNYLEQVSRDGNIITGQNPWSTWKLAEQMIVALGYKPVPRPITGEEISADILLTYEKFGYKAAKDQLEQQVTKDQQPVSRLLIGMHVIVAGMGGEVGKSFDLIALLMNI</sequence>
<evidence type="ECO:0000256" key="2">
    <source>
        <dbReference type="ARBA" id="ARBA00023239"/>
    </source>
</evidence>
<dbReference type="Proteomes" id="UP000317839">
    <property type="component" value="Unassembled WGS sequence"/>
</dbReference>
<evidence type="ECO:0000313" key="6">
    <source>
        <dbReference type="EMBL" id="TQV72392.1"/>
    </source>
</evidence>
<gene>
    <name evidence="6" type="ORF">FLL45_19475</name>
</gene>
<keyword evidence="1" id="KW-0346">Stress response</keyword>
<dbReference type="OrthoDB" id="9792284at2"/>
<keyword evidence="4" id="KW-1133">Transmembrane helix</keyword>
<evidence type="ECO:0000313" key="7">
    <source>
        <dbReference type="Proteomes" id="UP000317839"/>
    </source>
</evidence>
<dbReference type="CDD" id="cd03141">
    <property type="entry name" value="GATase1_Hsp31_like"/>
    <property type="match status" value="1"/>
</dbReference>
<feature type="domain" description="DJ-1/PfpI" evidence="5">
    <location>
        <begin position="77"/>
        <end position="277"/>
    </location>
</feature>
<keyword evidence="4" id="KW-0812">Transmembrane</keyword>
<comment type="similarity">
    <text evidence="3">Belongs to the peptidase C56 family. HSP31-like subfamily.</text>
</comment>
<evidence type="ECO:0000256" key="1">
    <source>
        <dbReference type="ARBA" id="ARBA00023016"/>
    </source>
</evidence>
<dbReference type="AlphaFoldDB" id="A0A545T5F1"/>
<accession>A0A545T5F1</accession>
<dbReference type="InterPro" id="IPR002818">
    <property type="entry name" value="DJ-1/PfpI"/>
</dbReference>
<keyword evidence="6" id="KW-0315">Glutamine amidotransferase</keyword>
<evidence type="ECO:0000256" key="4">
    <source>
        <dbReference type="SAM" id="Phobius"/>
    </source>
</evidence>
<protein>
    <submittedName>
        <fullName evidence="6">Type 1 glutamine amidotransferase domain-containing protein</fullName>
    </submittedName>
</protein>
<dbReference type="InterPro" id="IPR029062">
    <property type="entry name" value="Class_I_gatase-like"/>
</dbReference>
<evidence type="ECO:0000256" key="3">
    <source>
        <dbReference type="ARBA" id="ARBA00038493"/>
    </source>
</evidence>
<proteinExistence type="inferred from homology"/>
<dbReference type="Gene3D" id="3.40.50.880">
    <property type="match status" value="1"/>
</dbReference>
<reference evidence="6 7" key="1">
    <citation type="submission" date="2019-06" db="EMBL/GenBank/DDBJ databases">
        <title>Draft genome of Aliikangiella marina GYP-15.</title>
        <authorList>
            <person name="Wang G."/>
        </authorList>
    </citation>
    <scope>NUCLEOTIDE SEQUENCE [LARGE SCALE GENOMIC DNA]</scope>
    <source>
        <strain evidence="6 7">GYP-15</strain>
    </source>
</reference>
<dbReference type="GO" id="GO:0016740">
    <property type="term" value="F:transferase activity"/>
    <property type="evidence" value="ECO:0007669"/>
    <property type="project" value="UniProtKB-KW"/>
</dbReference>
<dbReference type="InterPro" id="IPR050325">
    <property type="entry name" value="Prot/Nucl_acid_deglycase"/>
</dbReference>
<dbReference type="RefSeq" id="WP_142943722.1">
    <property type="nucleotide sequence ID" value="NZ_VIKR01000005.1"/>
</dbReference>
<dbReference type="GO" id="GO:0019243">
    <property type="term" value="P:methylglyoxal catabolic process to D-lactate via S-lactoyl-glutathione"/>
    <property type="evidence" value="ECO:0007669"/>
    <property type="project" value="TreeGrafter"/>
</dbReference>
<evidence type="ECO:0000259" key="5">
    <source>
        <dbReference type="Pfam" id="PF01965"/>
    </source>
</evidence>
<name>A0A545T5F1_9GAMM</name>
<keyword evidence="7" id="KW-1185">Reference proteome</keyword>
<organism evidence="6 7">
    <name type="scientific">Aliikangiella marina</name>
    <dbReference type="NCBI Taxonomy" id="1712262"/>
    <lineage>
        <taxon>Bacteria</taxon>
        <taxon>Pseudomonadati</taxon>
        <taxon>Pseudomonadota</taxon>
        <taxon>Gammaproteobacteria</taxon>
        <taxon>Oceanospirillales</taxon>
        <taxon>Pleioneaceae</taxon>
        <taxon>Aliikangiella</taxon>
    </lineage>
</organism>
<comment type="caution">
    <text evidence="6">The sequence shown here is derived from an EMBL/GenBank/DDBJ whole genome shotgun (WGS) entry which is preliminary data.</text>
</comment>
<dbReference type="EMBL" id="VIKR01000005">
    <property type="protein sequence ID" value="TQV72392.1"/>
    <property type="molecule type" value="Genomic_DNA"/>
</dbReference>
<dbReference type="PANTHER" id="PTHR48094">
    <property type="entry name" value="PROTEIN/NUCLEIC ACID DEGLYCASE DJ-1-RELATED"/>
    <property type="match status" value="1"/>
</dbReference>
<keyword evidence="6" id="KW-0808">Transferase</keyword>
<dbReference type="GO" id="GO:0019172">
    <property type="term" value="F:glyoxalase III activity"/>
    <property type="evidence" value="ECO:0007669"/>
    <property type="project" value="TreeGrafter"/>
</dbReference>
<dbReference type="GO" id="GO:0005737">
    <property type="term" value="C:cytoplasm"/>
    <property type="evidence" value="ECO:0007669"/>
    <property type="project" value="TreeGrafter"/>
</dbReference>
<dbReference type="PANTHER" id="PTHR48094:SF11">
    <property type="entry name" value="GLUTATHIONE-INDEPENDENT GLYOXALASE HSP31-RELATED"/>
    <property type="match status" value="1"/>
</dbReference>
<feature type="transmembrane region" description="Helical" evidence="4">
    <location>
        <begin position="7"/>
        <end position="29"/>
    </location>
</feature>
<dbReference type="SUPFAM" id="SSF52317">
    <property type="entry name" value="Class I glutamine amidotransferase-like"/>
    <property type="match status" value="1"/>
</dbReference>